<dbReference type="AlphaFoldDB" id="A0A2K2U9Y9"/>
<dbReference type="GO" id="GO:0016787">
    <property type="term" value="F:hydrolase activity"/>
    <property type="evidence" value="ECO:0007669"/>
    <property type="project" value="UniProtKB-KW"/>
</dbReference>
<keyword evidence="3" id="KW-0347">Helicase</keyword>
<dbReference type="OrthoDB" id="3197455at2"/>
<keyword evidence="1" id="KW-0547">Nucleotide-binding</keyword>
<feature type="region of interest" description="Disordered" evidence="5">
    <location>
        <begin position="952"/>
        <end position="974"/>
    </location>
</feature>
<keyword evidence="8" id="KW-1185">Reference proteome</keyword>
<comment type="caution">
    <text evidence="7">The sequence shown here is derived from an EMBL/GenBank/DDBJ whole genome shotgun (WGS) entry which is preliminary data.</text>
</comment>
<keyword evidence="2" id="KW-0378">Hydrolase</keyword>
<dbReference type="InterPro" id="IPR027417">
    <property type="entry name" value="P-loop_NTPase"/>
</dbReference>
<dbReference type="EMBL" id="PPEK01000012">
    <property type="protein sequence ID" value="PNV67135.1"/>
    <property type="molecule type" value="Genomic_DNA"/>
</dbReference>
<dbReference type="PANTHER" id="PTHR43788">
    <property type="entry name" value="DNA2/NAM7 HELICASE FAMILY MEMBER"/>
    <property type="match status" value="1"/>
</dbReference>
<dbReference type="Pfam" id="PF13087">
    <property type="entry name" value="AAA_12"/>
    <property type="match status" value="1"/>
</dbReference>
<gene>
    <name evidence="7" type="ORF">C2L71_09370</name>
</gene>
<dbReference type="GO" id="GO:0005524">
    <property type="term" value="F:ATP binding"/>
    <property type="evidence" value="ECO:0007669"/>
    <property type="project" value="UniProtKB-KW"/>
</dbReference>
<evidence type="ECO:0000256" key="4">
    <source>
        <dbReference type="ARBA" id="ARBA00022840"/>
    </source>
</evidence>
<name>A0A2K2U9Y9_9ACTN</name>
<dbReference type="InterPro" id="IPR050534">
    <property type="entry name" value="Coronavir_polyprotein_1ab"/>
</dbReference>
<dbReference type="GO" id="GO:0043139">
    <property type="term" value="F:5'-3' DNA helicase activity"/>
    <property type="evidence" value="ECO:0007669"/>
    <property type="project" value="TreeGrafter"/>
</dbReference>
<dbReference type="Pfam" id="PF13245">
    <property type="entry name" value="AAA_19"/>
    <property type="match status" value="1"/>
</dbReference>
<protein>
    <recommendedName>
        <fullName evidence="6">DNA2/NAM7 helicase-like C-terminal domain-containing protein</fullName>
    </recommendedName>
</protein>
<dbReference type="InterPro" id="IPR041679">
    <property type="entry name" value="DNA2/NAM7-like_C"/>
</dbReference>
<keyword evidence="4" id="KW-0067">ATP-binding</keyword>
<evidence type="ECO:0000256" key="3">
    <source>
        <dbReference type="ARBA" id="ARBA00022806"/>
    </source>
</evidence>
<reference evidence="8" key="1">
    <citation type="submission" date="2018-01" db="EMBL/GenBank/DDBJ databases">
        <title>Rubneribacter badeniensis gen. nov., sp. nov., and Colonibacter rubneri, gen. nov., sp. nov., WGS of new members of the Eggerthellaceae.</title>
        <authorList>
            <person name="Danylec N."/>
            <person name="Stoll D.A."/>
            <person name="Doetsch A."/>
            <person name="Kulling S.E."/>
            <person name="Huch M."/>
        </authorList>
    </citation>
    <scope>NUCLEOTIDE SEQUENCE [LARGE SCALE GENOMIC DNA]</scope>
    <source>
        <strain evidence="8">ResAG-96</strain>
    </source>
</reference>
<dbReference type="Proteomes" id="UP000236197">
    <property type="component" value="Unassembled WGS sequence"/>
</dbReference>
<evidence type="ECO:0000256" key="2">
    <source>
        <dbReference type="ARBA" id="ARBA00022801"/>
    </source>
</evidence>
<evidence type="ECO:0000259" key="6">
    <source>
        <dbReference type="Pfam" id="PF13087"/>
    </source>
</evidence>
<sequence length="998" mass="111627">MGKQVGKKRGVSRKKLVRYFRTAAELSGRAGEGAVPGRDCYEDGQAFYSLLWYFRSCIEDDLDRADLRRYAPLLDAYLGADVDEVLHPPAIDPALAAEEERLLAELFPQSPHPLNANQRLAVHKALHYPLSIIKGPPGTGKTETILRIVALTVARGERVAVVSTNAAAVENVERKVAAALAFHGEKTLAQARELFEGDLAYRAACAHAALGSKALRQRACDPLTGANLAFEAGEHEFPDGERIGGWEQNKRLGEFAAKFPFVTSTVHSLKKCFVDGDVEKYDLLVMDEASQTNLIVGVVAMSCARRMVLVGDEEQLPPVITDEHCAQMRRVSDESGLFKKRKRGERSPYDISREGLSFLSSCYEVFSDRNPELRTMLTEHYRCHPAIIGFCNEAVYGNELTVKTPVRDGNVPCPIRICWYEGDYREGTWPPGAPPEEDPNKKTRSTCVNRKQLAILREEEAAHLRSLAERGKSICILSPFKGQIYLLKSFVQRLLEDVVPEGAVELEVGEGEEFETSDLEQVYTLTVHRSQGQEFDAVYLLPVEDGNWEWPWSQGRRLVNVAASRAKEELCVILSTKLLDGEVQERLAGRQAYVKKPAKAEDDPRNQEMFVRKLVEYAHRTIEGLSSEEAELQRSHPWFGFHHSVVTSIFDDIPFLQNPRKRGGDHAPEQCIERVLMEMDLCGLTCAKHVTFDLLKLGKEGPRLSECCEEEYRSSSDAHFDFVVFDPATGRVAMAIEADGAQHRFDRKAGPRDCSRKLADDRKNAVVRDVCHATLAWLGLVRDGSLHPGSSAQVRTDEAEYRTGWDDWVHFPKEVGPDSSFVFLRIPSDGSTFWETEALKRAAVRVGADKLIDGYPPPTIEAYLKAQLRAFEAGEVAGLYVAAGKAEKKPRRRLERAAMQEDRPMTITGCLEEWRRDPRLAALLEGMEAKDLNACLLRAGYHYLENGDWSQRKPTKLGEGAGMSTHSGERAGRSFSCPQYSQAARDFLAERMEDILKA</sequence>
<dbReference type="PANTHER" id="PTHR43788:SF8">
    <property type="entry name" value="DNA-BINDING PROTEIN SMUBP-2"/>
    <property type="match status" value="1"/>
</dbReference>
<feature type="domain" description="DNA2/NAM7 helicase-like C-terminal" evidence="6">
    <location>
        <begin position="361"/>
        <end position="574"/>
    </location>
</feature>
<dbReference type="SUPFAM" id="SSF52540">
    <property type="entry name" value="P-loop containing nucleoside triphosphate hydrolases"/>
    <property type="match status" value="1"/>
</dbReference>
<organism evidence="7 8">
    <name type="scientific">Enteroscipio rubneri</name>
    <dbReference type="NCBI Taxonomy" id="2070686"/>
    <lineage>
        <taxon>Bacteria</taxon>
        <taxon>Bacillati</taxon>
        <taxon>Actinomycetota</taxon>
        <taxon>Coriobacteriia</taxon>
        <taxon>Eggerthellales</taxon>
        <taxon>Eggerthellaceae</taxon>
        <taxon>Enteroscipio</taxon>
    </lineage>
</organism>
<accession>A0A2K2U9Y9</accession>
<evidence type="ECO:0000256" key="1">
    <source>
        <dbReference type="ARBA" id="ARBA00022741"/>
    </source>
</evidence>
<proteinExistence type="predicted"/>
<evidence type="ECO:0000313" key="8">
    <source>
        <dbReference type="Proteomes" id="UP000236197"/>
    </source>
</evidence>
<evidence type="ECO:0000256" key="5">
    <source>
        <dbReference type="SAM" id="MobiDB-lite"/>
    </source>
</evidence>
<dbReference type="Gene3D" id="3.40.50.300">
    <property type="entry name" value="P-loop containing nucleotide triphosphate hydrolases"/>
    <property type="match status" value="3"/>
</dbReference>
<evidence type="ECO:0000313" key="7">
    <source>
        <dbReference type="EMBL" id="PNV67135.1"/>
    </source>
</evidence>